<feature type="region of interest" description="Disordered" evidence="6">
    <location>
        <begin position="73"/>
        <end position="131"/>
    </location>
</feature>
<dbReference type="GO" id="GO:0003723">
    <property type="term" value="F:RNA binding"/>
    <property type="evidence" value="ECO:0007669"/>
    <property type="project" value="InterPro"/>
</dbReference>
<dbReference type="InterPro" id="IPR003892">
    <property type="entry name" value="CUE"/>
</dbReference>
<feature type="domain" description="C3H1-type" evidence="7">
    <location>
        <begin position="307"/>
        <end position="330"/>
    </location>
</feature>
<evidence type="ECO:0008006" key="11">
    <source>
        <dbReference type="Google" id="ProtNLM"/>
    </source>
</evidence>
<dbReference type="OrthoDB" id="3247158at2759"/>
<evidence type="ECO:0000313" key="9">
    <source>
        <dbReference type="EMBL" id="ORX54029.1"/>
    </source>
</evidence>
<dbReference type="AlphaFoldDB" id="A0A1X2GIT0"/>
<keyword evidence="3 5" id="KW-0863">Zinc-finger</keyword>
<keyword evidence="2" id="KW-0677">Repeat</keyword>
<evidence type="ECO:0000256" key="2">
    <source>
        <dbReference type="ARBA" id="ARBA00022737"/>
    </source>
</evidence>
<gene>
    <name evidence="9" type="ORF">DM01DRAFT_1335881</name>
</gene>
<dbReference type="CDD" id="cd14279">
    <property type="entry name" value="CUE"/>
    <property type="match status" value="1"/>
</dbReference>
<dbReference type="InterPro" id="IPR036855">
    <property type="entry name" value="Znf_CCCH_sf"/>
</dbReference>
<dbReference type="InterPro" id="IPR045124">
    <property type="entry name" value="Su(sable)-like"/>
</dbReference>
<feature type="compositionally biased region" description="Polar residues" evidence="6">
    <location>
        <begin position="121"/>
        <end position="131"/>
    </location>
</feature>
<dbReference type="InterPro" id="IPR000571">
    <property type="entry name" value="Znf_CCCH"/>
</dbReference>
<dbReference type="GO" id="GO:0043130">
    <property type="term" value="F:ubiquitin binding"/>
    <property type="evidence" value="ECO:0007669"/>
    <property type="project" value="InterPro"/>
</dbReference>
<comment type="caution">
    <text evidence="9">The sequence shown here is derived from an EMBL/GenBank/DDBJ whole genome shotgun (WGS) entry which is preliminary data.</text>
</comment>
<evidence type="ECO:0000259" key="8">
    <source>
        <dbReference type="PROSITE" id="PS51140"/>
    </source>
</evidence>
<feature type="compositionally biased region" description="Low complexity" evidence="6">
    <location>
        <begin position="11"/>
        <end position="24"/>
    </location>
</feature>
<feature type="domain" description="C3H1-type" evidence="7">
    <location>
        <begin position="331"/>
        <end position="358"/>
    </location>
</feature>
<dbReference type="Pfam" id="PF18345">
    <property type="entry name" value="zf_CCCH_4"/>
    <property type="match status" value="1"/>
</dbReference>
<dbReference type="GO" id="GO:0008270">
    <property type="term" value="F:zinc ion binding"/>
    <property type="evidence" value="ECO:0007669"/>
    <property type="project" value="UniProtKB-KW"/>
</dbReference>
<sequence>MSPPQKEDLVLSSPGSPLTSTTSPPTTPFQHLSTAETHRMDQFDPFNSESFQQEDFDNLSNLLSRELLEDVESASSLPSPQPLKRSLPHPAILSTSSSSSTNTNHSPLPPPPSSTAFSSHRPASTSHSYSPIINTIKDTSTLTTAWSNHRLDTTTWTYPPRNVTTVTAVPTVSSPQRANDTHWHRFDPYGSEAEFDPTLPPDQPDNLPSSPLTNFVVLAGSGLAAHAPPLSPSTTETLATTQIIHQLMTLLPEKSEQDIAQTLASCDYDLERTMDDLLGASANRPSYLSPRLKAARSSLMATPPSTPRRRQVCRHYLAGECYRKDCWFSHDLEVKPCKFWLQGSCLKGNTCEFSHNIQVQPQPQQPAREEHLAISAQQPTVADFAVIISKSNRKSRKHNKKAKK</sequence>
<dbReference type="SUPFAM" id="SSF90229">
    <property type="entry name" value="CCCH zinc finger"/>
    <property type="match status" value="1"/>
</dbReference>
<dbReference type="Pfam" id="PF02845">
    <property type="entry name" value="CUE"/>
    <property type="match status" value="1"/>
</dbReference>
<dbReference type="PANTHER" id="PTHR13119">
    <property type="entry name" value="ZINC FINGER CCCH DOMAIN-CONTAINING PROTEI"/>
    <property type="match status" value="1"/>
</dbReference>
<keyword evidence="1 5" id="KW-0479">Metal-binding</keyword>
<dbReference type="GO" id="GO:0005634">
    <property type="term" value="C:nucleus"/>
    <property type="evidence" value="ECO:0007669"/>
    <property type="project" value="TreeGrafter"/>
</dbReference>
<dbReference type="SMART" id="SM00356">
    <property type="entry name" value="ZnF_C3H1"/>
    <property type="match status" value="2"/>
</dbReference>
<feature type="compositionally biased region" description="Low complexity" evidence="6">
    <location>
        <begin position="88"/>
        <end position="106"/>
    </location>
</feature>
<dbReference type="STRING" id="101127.A0A1X2GIT0"/>
<evidence type="ECO:0000256" key="4">
    <source>
        <dbReference type="ARBA" id="ARBA00022833"/>
    </source>
</evidence>
<evidence type="ECO:0000256" key="1">
    <source>
        <dbReference type="ARBA" id="ARBA00022723"/>
    </source>
</evidence>
<organism evidence="9 10">
    <name type="scientific">Hesseltinella vesiculosa</name>
    <dbReference type="NCBI Taxonomy" id="101127"/>
    <lineage>
        <taxon>Eukaryota</taxon>
        <taxon>Fungi</taxon>
        <taxon>Fungi incertae sedis</taxon>
        <taxon>Mucoromycota</taxon>
        <taxon>Mucoromycotina</taxon>
        <taxon>Mucoromycetes</taxon>
        <taxon>Mucorales</taxon>
        <taxon>Cunninghamellaceae</taxon>
        <taxon>Hesseltinella</taxon>
    </lineage>
</organism>
<proteinExistence type="predicted"/>
<keyword evidence="10" id="KW-1185">Reference proteome</keyword>
<protein>
    <recommendedName>
        <fullName evidence="11">C3H1-type domain-containing protein</fullName>
    </recommendedName>
</protein>
<feature type="region of interest" description="Disordered" evidence="6">
    <location>
        <begin position="1"/>
        <end position="54"/>
    </location>
</feature>
<evidence type="ECO:0000313" key="10">
    <source>
        <dbReference type="Proteomes" id="UP000242146"/>
    </source>
</evidence>
<keyword evidence="4 5" id="KW-0862">Zinc</keyword>
<dbReference type="PROSITE" id="PS51140">
    <property type="entry name" value="CUE"/>
    <property type="match status" value="1"/>
</dbReference>
<feature type="zinc finger region" description="C3H1-type" evidence="5">
    <location>
        <begin position="307"/>
        <end position="330"/>
    </location>
</feature>
<dbReference type="PROSITE" id="PS50103">
    <property type="entry name" value="ZF_C3H1"/>
    <property type="match status" value="2"/>
</dbReference>
<feature type="zinc finger region" description="C3H1-type" evidence="5">
    <location>
        <begin position="331"/>
        <end position="358"/>
    </location>
</feature>
<reference evidence="9 10" key="1">
    <citation type="submission" date="2016-07" db="EMBL/GenBank/DDBJ databases">
        <title>Pervasive Adenine N6-methylation of Active Genes in Fungi.</title>
        <authorList>
            <consortium name="DOE Joint Genome Institute"/>
            <person name="Mondo S.J."/>
            <person name="Dannebaum R.O."/>
            <person name="Kuo R.C."/>
            <person name="Labutti K."/>
            <person name="Haridas S."/>
            <person name="Kuo A."/>
            <person name="Salamov A."/>
            <person name="Ahrendt S.R."/>
            <person name="Lipzen A."/>
            <person name="Sullivan W."/>
            <person name="Andreopoulos W.B."/>
            <person name="Clum A."/>
            <person name="Lindquist E."/>
            <person name="Daum C."/>
            <person name="Ramamoorthy G.K."/>
            <person name="Gryganskyi A."/>
            <person name="Culley D."/>
            <person name="Magnuson J.K."/>
            <person name="James T.Y."/>
            <person name="O'Malley M.A."/>
            <person name="Stajich J.E."/>
            <person name="Spatafora J.W."/>
            <person name="Visel A."/>
            <person name="Grigoriev I.V."/>
        </authorList>
    </citation>
    <scope>NUCLEOTIDE SEQUENCE [LARGE SCALE GENOMIC DNA]</scope>
    <source>
        <strain evidence="9 10">NRRL 3301</strain>
    </source>
</reference>
<dbReference type="EMBL" id="MCGT01000014">
    <property type="protein sequence ID" value="ORX54029.1"/>
    <property type="molecule type" value="Genomic_DNA"/>
</dbReference>
<accession>A0A1X2GIT0</accession>
<feature type="domain" description="CUE" evidence="8">
    <location>
        <begin position="239"/>
        <end position="281"/>
    </location>
</feature>
<dbReference type="PANTHER" id="PTHR13119:SF12">
    <property type="entry name" value="PROTEIN SUPPRESSOR OF SABLE"/>
    <property type="match status" value="1"/>
</dbReference>
<dbReference type="Proteomes" id="UP000242146">
    <property type="component" value="Unassembled WGS sequence"/>
</dbReference>
<evidence type="ECO:0000256" key="6">
    <source>
        <dbReference type="SAM" id="MobiDB-lite"/>
    </source>
</evidence>
<dbReference type="Gene3D" id="3.30.1370.210">
    <property type="match status" value="1"/>
</dbReference>
<evidence type="ECO:0000256" key="5">
    <source>
        <dbReference type="PROSITE-ProRule" id="PRU00723"/>
    </source>
</evidence>
<dbReference type="GO" id="GO:0045892">
    <property type="term" value="P:negative regulation of DNA-templated transcription"/>
    <property type="evidence" value="ECO:0007669"/>
    <property type="project" value="InterPro"/>
</dbReference>
<evidence type="ECO:0000256" key="3">
    <source>
        <dbReference type="ARBA" id="ARBA00022771"/>
    </source>
</evidence>
<name>A0A1X2GIT0_9FUNG</name>
<evidence type="ECO:0000259" key="7">
    <source>
        <dbReference type="PROSITE" id="PS50103"/>
    </source>
</evidence>